<evidence type="ECO:0000313" key="5">
    <source>
        <dbReference type="Proteomes" id="UP000216107"/>
    </source>
</evidence>
<accession>A0A272EMI3</accession>
<dbReference type="Gene3D" id="3.30.450.20">
    <property type="entry name" value="PAS domain"/>
    <property type="match status" value="4"/>
</dbReference>
<evidence type="ECO:0000259" key="2">
    <source>
        <dbReference type="PROSITE" id="PS50112"/>
    </source>
</evidence>
<dbReference type="InterPro" id="IPR052155">
    <property type="entry name" value="Biofilm_reg_signaling"/>
</dbReference>
<dbReference type="SUPFAM" id="SSF55785">
    <property type="entry name" value="PYP-like sensor domain (PAS domain)"/>
    <property type="match status" value="4"/>
</dbReference>
<dbReference type="AlphaFoldDB" id="A0A272EMI3"/>
<feature type="domain" description="PAS" evidence="2">
    <location>
        <begin position="463"/>
        <end position="509"/>
    </location>
</feature>
<evidence type="ECO:0000313" key="4">
    <source>
        <dbReference type="EMBL" id="PAS91333.1"/>
    </source>
</evidence>
<dbReference type="InterPro" id="IPR013656">
    <property type="entry name" value="PAS_4"/>
</dbReference>
<reference evidence="3 6" key="1">
    <citation type="submission" date="2016-08" db="EMBL/GenBank/DDBJ databases">
        <title>Candidatus Dactylopiibacterium carminicum genome sequence.</title>
        <authorList>
            <person name="Ramirez-Puebla S.T."/>
            <person name="Ormeno-Orrillo E."/>
            <person name="Vera-Ponce De Leon A."/>
            <person name="Luis L."/>
            <person name="Sanchez-Flores A."/>
            <person name="Monica R."/>
            <person name="Martinez-Romero E."/>
        </authorList>
    </citation>
    <scope>NUCLEOTIDE SEQUENCE [LARGE SCALE GENOMIC DNA]</scope>
    <source>
        <strain evidence="3">END1</strain>
    </source>
</reference>
<evidence type="ECO:0000256" key="1">
    <source>
        <dbReference type="SAM" id="Phobius"/>
    </source>
</evidence>
<feature type="domain" description="PAS" evidence="2">
    <location>
        <begin position="612"/>
        <end position="658"/>
    </location>
</feature>
<keyword evidence="1" id="KW-0472">Membrane</keyword>
<gene>
    <name evidence="3" type="ORF">BGI27_17220</name>
    <name evidence="4" type="ORF">CGU29_17030</name>
</gene>
<evidence type="ECO:0000313" key="6">
    <source>
        <dbReference type="Proteomes" id="UP000623509"/>
    </source>
</evidence>
<dbReference type="PROSITE" id="PS50112">
    <property type="entry name" value="PAS"/>
    <property type="match status" value="4"/>
</dbReference>
<name>A0A272EMI3_9RHOO</name>
<keyword evidence="1" id="KW-1133">Transmembrane helix</keyword>
<dbReference type="EMBL" id="NMRN01000100">
    <property type="protein sequence ID" value="PAS91333.1"/>
    <property type="molecule type" value="Genomic_DNA"/>
</dbReference>
<dbReference type="PANTHER" id="PTHR44757">
    <property type="entry name" value="DIGUANYLATE CYCLASE DGCP"/>
    <property type="match status" value="1"/>
</dbReference>
<dbReference type="Pfam" id="PF08448">
    <property type="entry name" value="PAS_4"/>
    <property type="match status" value="3"/>
</dbReference>
<feature type="domain" description="PAS" evidence="2">
    <location>
        <begin position="191"/>
        <end position="250"/>
    </location>
</feature>
<feature type="transmembrane region" description="Helical" evidence="1">
    <location>
        <begin position="38"/>
        <end position="56"/>
    </location>
</feature>
<dbReference type="NCBIfam" id="TIGR00229">
    <property type="entry name" value="sensory_box"/>
    <property type="match status" value="3"/>
</dbReference>
<dbReference type="RefSeq" id="WP_095526027.1">
    <property type="nucleotide sequence ID" value="NZ_MDUX01000101.1"/>
</dbReference>
<proteinExistence type="predicted"/>
<protein>
    <recommendedName>
        <fullName evidence="2">PAS domain-containing protein</fullName>
    </recommendedName>
</protein>
<evidence type="ECO:0000313" key="3">
    <source>
        <dbReference type="EMBL" id="KAF7597728.1"/>
    </source>
</evidence>
<dbReference type="InterPro" id="IPR035965">
    <property type="entry name" value="PAS-like_dom_sf"/>
</dbReference>
<organism evidence="4 5">
    <name type="scientific">Candidatus Dactylopiibacterium carminicum</name>
    <dbReference type="NCBI Taxonomy" id="857335"/>
    <lineage>
        <taxon>Bacteria</taxon>
        <taxon>Pseudomonadati</taxon>
        <taxon>Pseudomonadota</taxon>
        <taxon>Betaproteobacteria</taxon>
        <taxon>Rhodocyclales</taxon>
        <taxon>Rhodocyclaceae</taxon>
        <taxon>Candidatus Dactylopiibacterium</taxon>
    </lineage>
</organism>
<keyword evidence="1" id="KW-0812">Transmembrane</keyword>
<comment type="caution">
    <text evidence="4">The sequence shown here is derived from an EMBL/GenBank/DDBJ whole genome shotgun (WGS) entry which is preliminary data.</text>
</comment>
<feature type="domain" description="PAS" evidence="2">
    <location>
        <begin position="326"/>
        <end position="396"/>
    </location>
</feature>
<feature type="transmembrane region" description="Helical" evidence="1">
    <location>
        <begin position="12"/>
        <end position="32"/>
    </location>
</feature>
<dbReference type="PANTHER" id="PTHR44757:SF2">
    <property type="entry name" value="BIOFILM ARCHITECTURE MAINTENANCE PROTEIN MBAA"/>
    <property type="match status" value="1"/>
</dbReference>
<dbReference type="Proteomes" id="UP000216107">
    <property type="component" value="Unassembled WGS sequence"/>
</dbReference>
<keyword evidence="6" id="KW-1185">Reference proteome</keyword>
<dbReference type="EMBL" id="MDUX01000101">
    <property type="protein sequence ID" value="KAF7597728.1"/>
    <property type="molecule type" value="Genomic_DNA"/>
</dbReference>
<dbReference type="InterPro" id="IPR000014">
    <property type="entry name" value="PAS"/>
</dbReference>
<dbReference type="SMART" id="SM00091">
    <property type="entry name" value="PAS"/>
    <property type="match status" value="6"/>
</dbReference>
<reference evidence="4 5" key="2">
    <citation type="submission" date="2017-07" db="EMBL/GenBank/DDBJ databases">
        <title>Candidatus Dactylopiibacterium carminicum, a nitrogen-fixing symbiont of the cochineal insect Dactylopius coccus and Dactylopius opuntiae (Hemiptera: Coccoidea: Dactylopiidae).</title>
        <authorList>
            <person name="Vera A."/>
        </authorList>
    </citation>
    <scope>NUCLEOTIDE SEQUENCE [LARGE SCALE GENOMIC DNA]</scope>
    <source>
        <strain evidence="4 5">NFDCM</strain>
    </source>
</reference>
<dbReference type="Proteomes" id="UP000623509">
    <property type="component" value="Unassembled WGS sequence"/>
</dbReference>
<dbReference type="OrthoDB" id="6146868at2"/>
<dbReference type="CDD" id="cd00130">
    <property type="entry name" value="PAS"/>
    <property type="match status" value="1"/>
</dbReference>
<sequence>MKRLHPIPATRIVLPVILLATAIGLLLLEGMAGKLPPLATAGGLLLVFGVVAIAALRHQETTRHSAFLDALDRLGIPLLLLDEQGRPGFASPAFLALCDKPDQQSLATLPAIWQEALQRHWESARLRGSSPPEELQLPAHGEPARMLRLHAQRLSRETHGGPVLLQCTDLSTFNTGMADALAHEHALRTRHQHFIQTLIDVIPQPVYVKDEQGRFVLVNDTFCARHKRSRQDLIGKALPILPADVLHAEEAQLEELRVMAGTPIFREEHLKGASDELFVIISKQSCLDAEGRRVLVGTQIDITPWRKAEQANREALARETERSQRIRDFTQRLLDVIPEPVFVKDTQARYVMINEAFCRQRAQGADDILGRSARELAPDEETAVRVLAEDRAVLAGDSVRKEEQTRHPLSGQDRWRIVTKGACLNAEGEQVIIGASFDITPIRMAERQQAELLTHERQLRERTQNFVQRLIDVLPHPVYVKDTRSRFRMVNEAFVHERGIPREEILGQTPDQVLRRVLGDKAADYPPDVRSAQLSFEEDQSVLQGERISKEVHDWLGPGGRESDRLISKACCENAEGEQVIVCAQIDITPWRSAERELRSALGREREQLRHAHEFMQRLLNAIPYPVFLKNPAGQYLLVNDAFASETALSRSQILGRTATDLGLAGSPEAIADEDARVLEGDRLDTERQDRTATGAVRDRLITKRLCQDIEGKPIVVGAHIDVSALREAERALRAARASESEYSLRSQAFLQRLLDVLPVEICVLDTHEECRLLNQSYCRNRLGGRGLADLPEPTLSALIGLELSRQPELAEDLPAREATRQALLEAWRTQRESKEQALAGHTLLSLQGLRDTHSGTERQLLTSLSACLDASGKPVFVRASLNLTELLARTNAG</sequence>